<reference evidence="2" key="1">
    <citation type="submission" date="2021-06" db="EMBL/GenBank/DDBJ databases">
        <title>New haloarchaea isolates fom saline soil.</title>
        <authorList>
            <person name="Duran-Viseras A."/>
            <person name="Sanchez-Porro C.S."/>
            <person name="Ventosa A."/>
        </authorList>
    </citation>
    <scope>NUCLEOTIDE SEQUENCE</scope>
    <source>
        <strain evidence="2">JCM 18369</strain>
    </source>
</reference>
<sequence length="306" mass="34807">MVTSSGFFSTLAQISSALFGFIITITVALHQLEIRERRNRTEELRSSLLKTRNKYENLMFEIVEMIELPFNKSFEPSNYDVSVDELSVDEIRNLSNEKFERPICSKISMLSYKCRSILNNISPSIQSKKDNLISKQEITELQSASEYIADITSNPDGSLINEVETKSDHENVNLSDDIFVENQETKYKNTSEWIDSHIDSENGNSNLTGDNLISISNIFKEFEDDLKDVSAKSENTILDDDVWYSHLPNFTIPFLFFGIVLPLLALINPPFDVLVLSGHILTIYQVFLAGITSIFAYLMIKSISNQ</sequence>
<keyword evidence="1" id="KW-0472">Membrane</keyword>
<dbReference type="Proteomes" id="UP001166304">
    <property type="component" value="Unassembled WGS sequence"/>
</dbReference>
<feature type="transmembrane region" description="Helical" evidence="1">
    <location>
        <begin position="273"/>
        <end position="300"/>
    </location>
</feature>
<protein>
    <submittedName>
        <fullName evidence="2">Uncharacterized protein</fullName>
    </submittedName>
</protein>
<feature type="transmembrane region" description="Helical" evidence="1">
    <location>
        <begin position="247"/>
        <end position="267"/>
    </location>
</feature>
<proteinExistence type="predicted"/>
<evidence type="ECO:0000313" key="3">
    <source>
        <dbReference type="Proteomes" id="UP001166304"/>
    </source>
</evidence>
<feature type="transmembrane region" description="Helical" evidence="1">
    <location>
        <begin position="6"/>
        <end position="29"/>
    </location>
</feature>
<keyword evidence="3" id="KW-1185">Reference proteome</keyword>
<keyword evidence="1" id="KW-1133">Transmembrane helix</keyword>
<keyword evidence="1" id="KW-0812">Transmembrane</keyword>
<dbReference type="RefSeq" id="WP_162415265.1">
    <property type="nucleotide sequence ID" value="NZ_JAHQXE010000009.1"/>
</dbReference>
<accession>A0AA41KHA7</accession>
<name>A0AA41KHA7_9EURY</name>
<dbReference type="AlphaFoldDB" id="A0AA41KHA7"/>
<organism evidence="2 3">
    <name type="scientific">Haloarcula salina</name>
    <dbReference type="NCBI Taxonomy" id="1429914"/>
    <lineage>
        <taxon>Archaea</taxon>
        <taxon>Methanobacteriati</taxon>
        <taxon>Methanobacteriota</taxon>
        <taxon>Stenosarchaea group</taxon>
        <taxon>Halobacteria</taxon>
        <taxon>Halobacteriales</taxon>
        <taxon>Haloarculaceae</taxon>
        <taxon>Haloarcula</taxon>
    </lineage>
</organism>
<evidence type="ECO:0000313" key="2">
    <source>
        <dbReference type="EMBL" id="MBV0903912.1"/>
    </source>
</evidence>
<evidence type="ECO:0000256" key="1">
    <source>
        <dbReference type="SAM" id="Phobius"/>
    </source>
</evidence>
<gene>
    <name evidence="2" type="ORF">KTS37_19175</name>
</gene>
<comment type="caution">
    <text evidence="2">The sequence shown here is derived from an EMBL/GenBank/DDBJ whole genome shotgun (WGS) entry which is preliminary data.</text>
</comment>
<dbReference type="EMBL" id="JAHQXE010000009">
    <property type="protein sequence ID" value="MBV0903912.1"/>
    <property type="molecule type" value="Genomic_DNA"/>
</dbReference>